<accession>A0A485M7M9</accession>
<dbReference type="AlphaFoldDB" id="A0A485M7M9"/>
<evidence type="ECO:0000313" key="1">
    <source>
        <dbReference type="EMBL" id="VFU18994.1"/>
    </source>
</evidence>
<gene>
    <name evidence="1" type="ORF">SCFA_630004</name>
</gene>
<organism evidence="1">
    <name type="scientific">anaerobic digester metagenome</name>
    <dbReference type="NCBI Taxonomy" id="1263854"/>
    <lineage>
        <taxon>unclassified sequences</taxon>
        <taxon>metagenomes</taxon>
        <taxon>ecological metagenomes</taxon>
    </lineage>
</organism>
<protein>
    <submittedName>
        <fullName evidence="1">Uncharacterized protein</fullName>
    </submittedName>
</protein>
<reference evidence="1" key="1">
    <citation type="submission" date="2019-03" db="EMBL/GenBank/DDBJ databases">
        <authorList>
            <person name="Hao L."/>
        </authorList>
    </citation>
    <scope>NUCLEOTIDE SEQUENCE</scope>
</reference>
<sequence length="85" mass="9643">MPVCPVCNGLASVQKICPQCGRTMFDAGLLQDYYDNYSAYLEQDLYEDGYRCYDQDTCVHLFACPCCHYDMNVAFKRLAGGLMSE</sequence>
<name>A0A485M7M9_9ZZZZ</name>
<proteinExistence type="predicted"/>
<dbReference type="EMBL" id="CAADRN010000365">
    <property type="protein sequence ID" value="VFU18994.1"/>
    <property type="molecule type" value="Genomic_DNA"/>
</dbReference>